<sequence>MSSGDGKMGIQKQVGSSRVYRRLTRGVKNPDRRLCFRPHANFRQGETVRVTTWRVTKEGGRPDITKEGPRYPPHTETKTRREKKGRKKEKKTYVRTCHRSERKTRGENKIDPRPRYLPAEETGKGTPLT</sequence>
<dbReference type="EMBL" id="VSRR010029574">
    <property type="protein sequence ID" value="MPC69527.1"/>
    <property type="molecule type" value="Genomic_DNA"/>
</dbReference>
<comment type="caution">
    <text evidence="2">The sequence shown here is derived from an EMBL/GenBank/DDBJ whole genome shotgun (WGS) entry which is preliminary data.</text>
</comment>
<keyword evidence="3" id="KW-1185">Reference proteome</keyword>
<evidence type="ECO:0000313" key="3">
    <source>
        <dbReference type="Proteomes" id="UP000324222"/>
    </source>
</evidence>
<dbReference type="AlphaFoldDB" id="A0A5B7HJW5"/>
<feature type="region of interest" description="Disordered" evidence="1">
    <location>
        <begin position="1"/>
        <end position="31"/>
    </location>
</feature>
<feature type="compositionally biased region" description="Basic residues" evidence="1">
    <location>
        <begin position="80"/>
        <end position="90"/>
    </location>
</feature>
<evidence type="ECO:0000256" key="1">
    <source>
        <dbReference type="SAM" id="MobiDB-lite"/>
    </source>
</evidence>
<gene>
    <name evidence="2" type="ORF">E2C01_063753</name>
</gene>
<proteinExistence type="predicted"/>
<name>A0A5B7HJW5_PORTR</name>
<protein>
    <submittedName>
        <fullName evidence="2">Uncharacterized protein</fullName>
    </submittedName>
</protein>
<feature type="compositionally biased region" description="Basic and acidic residues" evidence="1">
    <location>
        <begin position="103"/>
        <end position="114"/>
    </location>
</feature>
<dbReference type="Proteomes" id="UP000324222">
    <property type="component" value="Unassembled WGS sequence"/>
</dbReference>
<feature type="region of interest" description="Disordered" evidence="1">
    <location>
        <begin position="56"/>
        <end position="129"/>
    </location>
</feature>
<reference evidence="2 3" key="1">
    <citation type="submission" date="2019-05" db="EMBL/GenBank/DDBJ databases">
        <title>Another draft genome of Portunus trituberculatus and its Hox gene families provides insights of decapod evolution.</title>
        <authorList>
            <person name="Jeong J.-H."/>
            <person name="Song I."/>
            <person name="Kim S."/>
            <person name="Choi T."/>
            <person name="Kim D."/>
            <person name="Ryu S."/>
            <person name="Kim W."/>
        </authorList>
    </citation>
    <scope>NUCLEOTIDE SEQUENCE [LARGE SCALE GENOMIC DNA]</scope>
    <source>
        <tissue evidence="2">Muscle</tissue>
    </source>
</reference>
<feature type="compositionally biased region" description="Basic and acidic residues" evidence="1">
    <location>
        <begin position="56"/>
        <end position="79"/>
    </location>
</feature>
<accession>A0A5B7HJW5</accession>
<organism evidence="2 3">
    <name type="scientific">Portunus trituberculatus</name>
    <name type="common">Swimming crab</name>
    <name type="synonym">Neptunus trituberculatus</name>
    <dbReference type="NCBI Taxonomy" id="210409"/>
    <lineage>
        <taxon>Eukaryota</taxon>
        <taxon>Metazoa</taxon>
        <taxon>Ecdysozoa</taxon>
        <taxon>Arthropoda</taxon>
        <taxon>Crustacea</taxon>
        <taxon>Multicrustacea</taxon>
        <taxon>Malacostraca</taxon>
        <taxon>Eumalacostraca</taxon>
        <taxon>Eucarida</taxon>
        <taxon>Decapoda</taxon>
        <taxon>Pleocyemata</taxon>
        <taxon>Brachyura</taxon>
        <taxon>Eubrachyura</taxon>
        <taxon>Portunoidea</taxon>
        <taxon>Portunidae</taxon>
        <taxon>Portuninae</taxon>
        <taxon>Portunus</taxon>
    </lineage>
</organism>
<evidence type="ECO:0000313" key="2">
    <source>
        <dbReference type="EMBL" id="MPC69527.1"/>
    </source>
</evidence>